<keyword evidence="3" id="KW-1185">Reference proteome</keyword>
<evidence type="ECO:0000256" key="1">
    <source>
        <dbReference type="SAM" id="SignalP"/>
    </source>
</evidence>
<dbReference type="Proteomes" id="UP000466794">
    <property type="component" value="Unassembled WGS sequence"/>
</dbReference>
<organism evidence="2 3">
    <name type="scientific">Nocardia terrae</name>
    <dbReference type="NCBI Taxonomy" id="2675851"/>
    <lineage>
        <taxon>Bacteria</taxon>
        <taxon>Bacillati</taxon>
        <taxon>Actinomycetota</taxon>
        <taxon>Actinomycetes</taxon>
        <taxon>Mycobacteriales</taxon>
        <taxon>Nocardiaceae</taxon>
        <taxon>Nocardia</taxon>
    </lineage>
</organism>
<comment type="caution">
    <text evidence="2">The sequence shown here is derived from an EMBL/GenBank/DDBJ whole genome shotgun (WGS) entry which is preliminary data.</text>
</comment>
<protein>
    <submittedName>
        <fullName evidence="2">Uncharacterized protein</fullName>
    </submittedName>
</protein>
<name>A0A7K1V464_9NOCA</name>
<evidence type="ECO:0000313" key="2">
    <source>
        <dbReference type="EMBL" id="MVU81229.1"/>
    </source>
</evidence>
<dbReference type="AlphaFoldDB" id="A0A7K1V464"/>
<sequence length="167" mass="16491">MSVLARAVGIAAAAVMGVATIVSATTASADMTITSSQAYCVGSTYTVTLPAADAKVLIGNVPNDTEFAFRTSPAGGSTFTTFTTVPYVEGKDVVASWTPTAPGQVMVSAWPNNVNTGPANFGENGPTVTVVQSAPAGATCSPSTGGTGSANSIPLIGGLLSTLSAQK</sequence>
<reference evidence="2 3" key="1">
    <citation type="submission" date="2019-12" db="EMBL/GenBank/DDBJ databases">
        <title>Nocardia sp. nov. ET3-3 isolated from soil.</title>
        <authorList>
            <person name="Kanchanasin P."/>
            <person name="Tanasupawat S."/>
            <person name="Yuki M."/>
            <person name="Kudo T."/>
        </authorList>
    </citation>
    <scope>NUCLEOTIDE SEQUENCE [LARGE SCALE GENOMIC DNA]</scope>
    <source>
        <strain evidence="2 3">ET3-3</strain>
    </source>
</reference>
<evidence type="ECO:0000313" key="3">
    <source>
        <dbReference type="Proteomes" id="UP000466794"/>
    </source>
</evidence>
<feature type="signal peptide" evidence="1">
    <location>
        <begin position="1"/>
        <end position="24"/>
    </location>
</feature>
<dbReference type="RefSeq" id="WP_157390843.1">
    <property type="nucleotide sequence ID" value="NZ_WRPP01000006.1"/>
</dbReference>
<gene>
    <name evidence="2" type="ORF">GPX89_28790</name>
</gene>
<dbReference type="EMBL" id="WRPP01000006">
    <property type="protein sequence ID" value="MVU81229.1"/>
    <property type="molecule type" value="Genomic_DNA"/>
</dbReference>
<accession>A0A7K1V464</accession>
<keyword evidence="1" id="KW-0732">Signal</keyword>
<proteinExistence type="predicted"/>
<feature type="chain" id="PRO_5038666497" evidence="1">
    <location>
        <begin position="25"/>
        <end position="167"/>
    </location>
</feature>